<evidence type="ECO:0000313" key="3">
    <source>
        <dbReference type="Proteomes" id="UP001058271"/>
    </source>
</evidence>
<sequence length="429" mass="45908">MRRILIVGAGQCGLLLGHGLLQAGDYDVTILSARTPDELRRARPTSTQVMFGPAVAVERRLGLDLWADDTPAIAGLHWTVAAPPGGDRLDIYGALDAPARSTDQRVKMAGWLELFEELGGTVRTEETAVSGLDEIAESGRYDLIVIAAGRGDLTALFDRDPSRSPYTTPQRGLAAAYVHGMGRDPDTDLWPNVSFTVLPGAGELILIPALTTTGQCDILFWESVPGGPLDVFGDRPDPGEHLTRAVGLIGEHTPWLYERCAHLELTDPHATLTGRFTPTVRRPVGELPSGGLVLGAADVVVTNDPIVAQGANAAARCAAGYLAAILDHGDDPFDRDWMHNTFERFWADTAEQVTNLTNGMLQPPPEHIQRVLATAAQLPEVAGRLANGFADPNSLTDWFMTPDGADRYLGQVAARAGRPAVSASEPPIN</sequence>
<name>A0ABY5Z4S7_9ACTN</name>
<dbReference type="SUPFAM" id="SSF51905">
    <property type="entry name" value="FAD/NAD(P)-binding domain"/>
    <property type="match status" value="1"/>
</dbReference>
<dbReference type="InterPro" id="IPR036188">
    <property type="entry name" value="FAD/NAD-bd_sf"/>
</dbReference>
<dbReference type="Gene3D" id="3.50.50.60">
    <property type="entry name" value="FAD/NAD(P)-binding domain"/>
    <property type="match status" value="3"/>
</dbReference>
<dbReference type="Pfam" id="PF17885">
    <property type="entry name" value="Smoa_sbd"/>
    <property type="match status" value="1"/>
</dbReference>
<protein>
    <submittedName>
        <fullName evidence="2">FAD-binding oxidoreductase</fullName>
    </submittedName>
</protein>
<evidence type="ECO:0000313" key="2">
    <source>
        <dbReference type="EMBL" id="UWZ36472.1"/>
    </source>
</evidence>
<gene>
    <name evidence="2" type="ORF">Drose_36555</name>
</gene>
<dbReference type="RefSeq" id="WP_260725813.1">
    <property type="nucleotide sequence ID" value="NZ_BAAABS010000027.1"/>
</dbReference>
<dbReference type="InterPro" id="IPR041654">
    <property type="entry name" value="StyA_sbd"/>
</dbReference>
<dbReference type="Proteomes" id="UP001058271">
    <property type="component" value="Chromosome"/>
</dbReference>
<keyword evidence="3" id="KW-1185">Reference proteome</keyword>
<reference evidence="2" key="1">
    <citation type="submission" date="2021-04" db="EMBL/GenBank/DDBJ databases">
        <title>Biosynthetic gene clusters of Dactylosporangioum roseum.</title>
        <authorList>
            <person name="Hartkoorn R.C."/>
            <person name="Beaudoing E."/>
            <person name="Hot D."/>
            <person name="Moureu S."/>
        </authorList>
    </citation>
    <scope>NUCLEOTIDE SEQUENCE</scope>
    <source>
        <strain evidence="2">NRRL B-16295</strain>
    </source>
</reference>
<organism evidence="2 3">
    <name type="scientific">Dactylosporangium roseum</name>
    <dbReference type="NCBI Taxonomy" id="47989"/>
    <lineage>
        <taxon>Bacteria</taxon>
        <taxon>Bacillati</taxon>
        <taxon>Actinomycetota</taxon>
        <taxon>Actinomycetes</taxon>
        <taxon>Micromonosporales</taxon>
        <taxon>Micromonosporaceae</taxon>
        <taxon>Dactylosporangium</taxon>
    </lineage>
</organism>
<evidence type="ECO:0000259" key="1">
    <source>
        <dbReference type="Pfam" id="PF17885"/>
    </source>
</evidence>
<dbReference type="EMBL" id="CP073721">
    <property type="protein sequence ID" value="UWZ36472.1"/>
    <property type="molecule type" value="Genomic_DNA"/>
</dbReference>
<feature type="domain" description="Styrene monooxygenase StyA putative substrate binding" evidence="1">
    <location>
        <begin position="149"/>
        <end position="259"/>
    </location>
</feature>
<proteinExistence type="predicted"/>
<accession>A0ABY5Z4S7</accession>